<dbReference type="Proteomes" id="UP000718451">
    <property type="component" value="Unassembled WGS sequence"/>
</dbReference>
<organism evidence="2 3">
    <name type="scientific">Croceivirga thetidis</name>
    <dbReference type="NCBI Taxonomy" id="2721623"/>
    <lineage>
        <taxon>Bacteria</taxon>
        <taxon>Pseudomonadati</taxon>
        <taxon>Bacteroidota</taxon>
        <taxon>Flavobacteriia</taxon>
        <taxon>Flavobacteriales</taxon>
        <taxon>Flavobacteriaceae</taxon>
        <taxon>Croceivirga</taxon>
    </lineage>
</organism>
<proteinExistence type="predicted"/>
<gene>
    <name evidence="2" type="ORF">HCU67_00355</name>
</gene>
<sequence>MNDKNTTPDQVENLLNSLSAIEKVEVSPDFKKNVIDKLANQQSKVVEFLPWFTPKYQIAAVLTFLVINLSALFYYNTTLQEEKLESLANSYGITTTENESSL</sequence>
<evidence type="ECO:0000256" key="1">
    <source>
        <dbReference type="SAM" id="Phobius"/>
    </source>
</evidence>
<accession>A0ABX1GKD8</accession>
<protein>
    <submittedName>
        <fullName evidence="2">Uncharacterized protein</fullName>
    </submittedName>
</protein>
<keyword evidence="1" id="KW-0812">Transmembrane</keyword>
<keyword evidence="3" id="KW-1185">Reference proteome</keyword>
<evidence type="ECO:0000313" key="3">
    <source>
        <dbReference type="Proteomes" id="UP000718451"/>
    </source>
</evidence>
<comment type="caution">
    <text evidence="2">The sequence shown here is derived from an EMBL/GenBank/DDBJ whole genome shotgun (WGS) entry which is preliminary data.</text>
</comment>
<dbReference type="EMBL" id="JAAWWL010000001">
    <property type="protein sequence ID" value="NKI30377.1"/>
    <property type="molecule type" value="Genomic_DNA"/>
</dbReference>
<name>A0ABX1GKD8_9FLAO</name>
<keyword evidence="1" id="KW-0472">Membrane</keyword>
<keyword evidence="1" id="KW-1133">Transmembrane helix</keyword>
<evidence type="ECO:0000313" key="2">
    <source>
        <dbReference type="EMBL" id="NKI30377.1"/>
    </source>
</evidence>
<reference evidence="2 3" key="1">
    <citation type="submission" date="2020-04" db="EMBL/GenBank/DDBJ databases">
        <authorList>
            <person name="Yoon J."/>
        </authorList>
    </citation>
    <scope>NUCLEOTIDE SEQUENCE [LARGE SCALE GENOMIC DNA]</scope>
    <source>
        <strain evidence="2 3">DJ-13</strain>
    </source>
</reference>
<feature type="transmembrane region" description="Helical" evidence="1">
    <location>
        <begin position="56"/>
        <end position="75"/>
    </location>
</feature>